<dbReference type="GO" id="GO:0005840">
    <property type="term" value="C:ribosome"/>
    <property type="evidence" value="ECO:0007669"/>
    <property type="project" value="UniProtKB-KW"/>
</dbReference>
<organism evidence="7 8">
    <name type="scientific">Acetobacter aceti</name>
    <dbReference type="NCBI Taxonomy" id="435"/>
    <lineage>
        <taxon>Bacteria</taxon>
        <taxon>Pseudomonadati</taxon>
        <taxon>Pseudomonadota</taxon>
        <taxon>Alphaproteobacteria</taxon>
        <taxon>Acetobacterales</taxon>
        <taxon>Acetobacteraceae</taxon>
        <taxon>Acetobacter</taxon>
        <taxon>Acetobacter subgen. Acetobacter</taxon>
    </lineage>
</organism>
<dbReference type="PANTHER" id="PTHR10746">
    <property type="entry name" value="50S RIBOSOMAL PROTEIN L4"/>
    <property type="match status" value="1"/>
</dbReference>
<keyword evidence="5" id="KW-0694">RNA-binding</keyword>
<evidence type="ECO:0000256" key="2">
    <source>
        <dbReference type="ARBA" id="ARBA00022980"/>
    </source>
</evidence>
<protein>
    <recommendedName>
        <fullName evidence="4 5">Large ribosomal subunit protein uL4</fullName>
    </recommendedName>
</protein>
<evidence type="ECO:0000256" key="4">
    <source>
        <dbReference type="ARBA" id="ARBA00035244"/>
    </source>
</evidence>
<evidence type="ECO:0000256" key="1">
    <source>
        <dbReference type="ARBA" id="ARBA00010528"/>
    </source>
</evidence>
<dbReference type="EMBL" id="AP023326">
    <property type="protein sequence ID" value="BCI68525.1"/>
    <property type="molecule type" value="Genomic_DNA"/>
</dbReference>
<accession>A0A6S6PPH1</accession>
<dbReference type="AlphaFoldDB" id="A0A6S6PPH1"/>
<dbReference type="GO" id="GO:0003735">
    <property type="term" value="F:structural constituent of ribosome"/>
    <property type="evidence" value="ECO:0007669"/>
    <property type="project" value="InterPro"/>
</dbReference>
<dbReference type="RefSeq" id="WP_010666054.1">
    <property type="nucleotide sequence ID" value="NZ_AP023326.1"/>
</dbReference>
<dbReference type="HAMAP" id="MF_01328_B">
    <property type="entry name" value="Ribosomal_uL4_B"/>
    <property type="match status" value="1"/>
</dbReference>
<evidence type="ECO:0000256" key="6">
    <source>
        <dbReference type="SAM" id="MobiDB-lite"/>
    </source>
</evidence>
<dbReference type="Pfam" id="PF00573">
    <property type="entry name" value="Ribosomal_L4"/>
    <property type="match status" value="1"/>
</dbReference>
<evidence type="ECO:0000256" key="3">
    <source>
        <dbReference type="ARBA" id="ARBA00023274"/>
    </source>
</evidence>
<evidence type="ECO:0000256" key="5">
    <source>
        <dbReference type="HAMAP-Rule" id="MF_01328"/>
    </source>
</evidence>
<evidence type="ECO:0000313" key="7">
    <source>
        <dbReference type="EMBL" id="BCI68525.1"/>
    </source>
</evidence>
<dbReference type="InterPro" id="IPR023574">
    <property type="entry name" value="Ribosomal_uL4_dom_sf"/>
</dbReference>
<evidence type="ECO:0000313" key="8">
    <source>
        <dbReference type="Proteomes" id="UP000515220"/>
    </source>
</evidence>
<dbReference type="SUPFAM" id="SSF52166">
    <property type="entry name" value="Ribosomal protein L4"/>
    <property type="match status" value="1"/>
</dbReference>
<dbReference type="InterPro" id="IPR002136">
    <property type="entry name" value="Ribosomal_uL4"/>
</dbReference>
<keyword evidence="2 5" id="KW-0689">Ribosomal protein</keyword>
<gene>
    <name evidence="5 7" type="primary">rplD</name>
    <name evidence="7" type="ORF">AAJCM20276_31490</name>
</gene>
<proteinExistence type="inferred from homology"/>
<sequence length="204" mass="21702">MELDIKTLDNGSAGTATLPDEIFAVAPRADIMARVVHWQLAKRRAGTHKVKGMGEVSGTTKKPYRQKGTGSARQGSLRAPQYRTGGAVHGPVVRDHGYDLPKKVRRLGLISALSQKAKDGKLIVLDAADGVTKTAELAVKLKALGLTSALIVDGTVNEGFVRAARNLPKIDVLPTIGANVYDILNHDVLAVTRAGVEALKERLA</sequence>
<dbReference type="InterPro" id="IPR013005">
    <property type="entry name" value="Ribosomal_uL4-like"/>
</dbReference>
<comment type="function">
    <text evidence="5">Forms part of the polypeptide exit tunnel.</text>
</comment>
<comment type="similarity">
    <text evidence="1 5">Belongs to the universal ribosomal protein uL4 family.</text>
</comment>
<dbReference type="GO" id="GO:1990904">
    <property type="term" value="C:ribonucleoprotein complex"/>
    <property type="evidence" value="ECO:0007669"/>
    <property type="project" value="UniProtKB-KW"/>
</dbReference>
<keyword evidence="3 5" id="KW-0687">Ribonucleoprotein</keyword>
<feature type="region of interest" description="Disordered" evidence="6">
    <location>
        <begin position="49"/>
        <end position="88"/>
    </location>
</feature>
<dbReference type="NCBIfam" id="TIGR03953">
    <property type="entry name" value="rplD_bact"/>
    <property type="match status" value="1"/>
</dbReference>
<reference evidence="7 8" key="1">
    <citation type="submission" date="2020-07" db="EMBL/GenBank/DDBJ databases">
        <title>Complete Genome Sequence of an acetic acid bacterium, Acetobacter aceti JCM20276.</title>
        <authorList>
            <person name="Hirose Y."/>
            <person name="Mihara H."/>
        </authorList>
    </citation>
    <scope>NUCLEOTIDE SEQUENCE [LARGE SCALE GENOMIC DNA]</scope>
    <source>
        <strain evidence="7 8">JCM20276</strain>
    </source>
</reference>
<comment type="subunit">
    <text evidence="5">Part of the 50S ribosomal subunit.</text>
</comment>
<dbReference type="GO" id="GO:0019843">
    <property type="term" value="F:rRNA binding"/>
    <property type="evidence" value="ECO:0007669"/>
    <property type="project" value="UniProtKB-UniRule"/>
</dbReference>
<dbReference type="Proteomes" id="UP000515220">
    <property type="component" value="Chromosome"/>
</dbReference>
<dbReference type="GO" id="GO:0006412">
    <property type="term" value="P:translation"/>
    <property type="evidence" value="ECO:0007669"/>
    <property type="project" value="UniProtKB-UniRule"/>
</dbReference>
<dbReference type="PANTHER" id="PTHR10746:SF6">
    <property type="entry name" value="LARGE RIBOSOMAL SUBUNIT PROTEIN UL4M"/>
    <property type="match status" value="1"/>
</dbReference>
<keyword evidence="5" id="KW-0699">rRNA-binding</keyword>
<dbReference type="Gene3D" id="3.40.1370.10">
    <property type="match status" value="1"/>
</dbReference>
<name>A0A6S6PPH1_ACEAC</name>
<comment type="function">
    <text evidence="5">One of the primary rRNA binding proteins, this protein initially binds near the 5'-end of the 23S rRNA. It is important during the early stages of 50S assembly. It makes multiple contacts with different domains of the 23S rRNA in the assembled 50S subunit and ribosome.</text>
</comment>